<dbReference type="InterPro" id="IPR012334">
    <property type="entry name" value="Pectin_lyas_fold"/>
</dbReference>
<sequence>MMKKVGAGGCRPLFFRNSSCYRFKSVFWPADRRIDSWKYRRQIRDIQEGEKMSLKTVYHPYFKIGAAVPAKAFSDARAQEALLCQYDSFTCENEMKPQHLLDEEENRRNPAAHDRCPAVSFQGIRVALDFARENGMKMRGHTLVWHNQTPRWFFTESYSDREDAPLVDRETMLARLEGYIRSVLCFVQEEYPEIIYAWDVVNEAVEDGALRRSWWTETVGEDFILQAFRFARKYCAPGVDLFYNDYDTFVPWKRDVICEQILKPLMAEGLVDGIGMQSHMTMQTPSLEEYEKAVSVFGALGLQVQVTELDIHNPDPSRPSMEALAARYREVFTILTRAKKEGLADITGVTFWGMQDEDSWLTGFRKVRSYPLLFADGFRPKSAYQAVLSVPGRVEEDGQDRLPGGERFAFWEKTPVFTREYHVNPSHPQAGDENDGSPEHPFDTIQAAANLAGPGTRVWIHGGVYRECVRPVRGGNGPEEMVSFEAFGDGEAIIKASVIADTFSVSEGWNLRIPGLGKNLPEGMRIWETRLNPEEFKGYNPFCAVNILHDRLFIEYEKTDMTTYLNRRGMVFCDGKPLKQVALYYQLGETPGSYWVEANGQTVHFRLEDDGDPAEHLIELTCREQCFAPEVPFLSYIRVKGLTCAHAATGAPVPQRGAISCYRGHHWIIEDCKIDWSNGVGIDIGNECWHHTYDPDQVIGHTVIRGCEIKDVGVCGIAGMFATDLLIEDNHIEGTGWQKMELSWEAGGIKVHNSVNSLIRRNIFTKTFRADHLWMDVGNENNRITRNLFLDGLEQREAIFIECSRDGINLIDNNIFWNVEGRFRPEDVPAEPGSTGWYKMEEKGVVNGYAVYGEGTDRLHVVNNLIGRCRSAGYFVKPVAFRIAGNGRGGTSREARIMNNLFYDCGEAAIKFPTRDNDSQGNLYVKMPGGYLRILYPAPENCLDLDAWREFYGFDREGQEGWFNVNVDTEKLTLEFAGADSLPEMRHHGTGRQKYVTKPEEVLPVAASMETADDFYGPYYGDCRVPGPFAKLEEGKVYELDPRKYRK</sequence>
<evidence type="ECO:0000313" key="10">
    <source>
        <dbReference type="EMBL" id="RGE62568.1"/>
    </source>
</evidence>
<dbReference type="SUPFAM" id="SSF51126">
    <property type="entry name" value="Pectin lyase-like"/>
    <property type="match status" value="1"/>
</dbReference>
<name>A0A3E3I7Z1_9FIRM</name>
<dbReference type="EC" id="3.2.1.8" evidence="7"/>
<feature type="active site" description="Nucleophile" evidence="6">
    <location>
        <position position="308"/>
    </location>
</feature>
<dbReference type="Pfam" id="PF13229">
    <property type="entry name" value="Beta_helix"/>
    <property type="match status" value="1"/>
</dbReference>
<keyword evidence="3 7" id="KW-0119">Carbohydrate metabolism</keyword>
<dbReference type="Gene3D" id="3.20.20.80">
    <property type="entry name" value="Glycosidases"/>
    <property type="match status" value="1"/>
</dbReference>
<dbReference type="SUPFAM" id="SSF51445">
    <property type="entry name" value="(Trans)glycosidases"/>
    <property type="match status" value="1"/>
</dbReference>
<evidence type="ECO:0000256" key="1">
    <source>
        <dbReference type="ARBA" id="ARBA00007495"/>
    </source>
</evidence>
<proteinExistence type="inferred from homology"/>
<dbReference type="PANTHER" id="PTHR31490">
    <property type="entry name" value="GLYCOSYL HYDROLASE"/>
    <property type="match status" value="1"/>
</dbReference>
<evidence type="ECO:0000256" key="4">
    <source>
        <dbReference type="ARBA" id="ARBA00023295"/>
    </source>
</evidence>
<evidence type="ECO:0000256" key="5">
    <source>
        <dbReference type="ARBA" id="ARBA00023326"/>
    </source>
</evidence>
<keyword evidence="2 7" id="KW-0378">Hydrolase</keyword>
<dbReference type="GO" id="GO:0000272">
    <property type="term" value="P:polysaccharide catabolic process"/>
    <property type="evidence" value="ECO:0007669"/>
    <property type="project" value="UniProtKB-KW"/>
</dbReference>
<evidence type="ECO:0000256" key="6">
    <source>
        <dbReference type="PROSITE-ProRule" id="PRU10061"/>
    </source>
</evidence>
<dbReference type="PANTHER" id="PTHR31490:SF90">
    <property type="entry name" value="ENDO-1,4-BETA-XYLANASE A"/>
    <property type="match status" value="1"/>
</dbReference>
<evidence type="ECO:0000313" key="11">
    <source>
        <dbReference type="Proteomes" id="UP000260812"/>
    </source>
</evidence>
<feature type="domain" description="GH10" evidence="9">
    <location>
        <begin position="48"/>
        <end position="390"/>
    </location>
</feature>
<comment type="caution">
    <text evidence="10">The sequence shown here is derived from an EMBL/GenBank/DDBJ whole genome shotgun (WGS) entry which is preliminary data.</text>
</comment>
<dbReference type="Pfam" id="PF00331">
    <property type="entry name" value="Glyco_hydro_10"/>
    <property type="match status" value="1"/>
</dbReference>
<dbReference type="GO" id="GO:0031176">
    <property type="term" value="F:endo-1,4-beta-xylanase activity"/>
    <property type="evidence" value="ECO:0007669"/>
    <property type="project" value="UniProtKB-EC"/>
</dbReference>
<dbReference type="SMART" id="SM00633">
    <property type="entry name" value="Glyco_10"/>
    <property type="match status" value="1"/>
</dbReference>
<dbReference type="InterPro" id="IPR039448">
    <property type="entry name" value="Beta_helix"/>
</dbReference>
<dbReference type="AlphaFoldDB" id="A0A3E3I7Z1"/>
<dbReference type="InterPro" id="IPR044846">
    <property type="entry name" value="GH10"/>
</dbReference>
<keyword evidence="5 7" id="KW-0624">Polysaccharide degradation</keyword>
<dbReference type="PROSITE" id="PS51760">
    <property type="entry name" value="GH10_2"/>
    <property type="match status" value="1"/>
</dbReference>
<reference evidence="10" key="1">
    <citation type="submission" date="2018-08" db="EMBL/GenBank/DDBJ databases">
        <title>A genome reference for cultivated species of the human gut microbiota.</title>
        <authorList>
            <person name="Zou Y."/>
            <person name="Xue W."/>
            <person name="Luo G."/>
        </authorList>
    </citation>
    <scope>NUCLEOTIDE SEQUENCE [LARGE SCALE GENOMIC DNA]</scope>
    <source>
        <strain evidence="10">TF05-5AC</strain>
    </source>
</reference>
<feature type="region of interest" description="Disordered" evidence="8">
    <location>
        <begin position="422"/>
        <end position="442"/>
    </location>
</feature>
<organism evidence="10 11">
    <name type="scientific">Eisenbergiella massiliensis</name>
    <dbReference type="NCBI Taxonomy" id="1720294"/>
    <lineage>
        <taxon>Bacteria</taxon>
        <taxon>Bacillati</taxon>
        <taxon>Bacillota</taxon>
        <taxon>Clostridia</taxon>
        <taxon>Lachnospirales</taxon>
        <taxon>Lachnospiraceae</taxon>
        <taxon>Eisenbergiella</taxon>
    </lineage>
</organism>
<comment type="catalytic activity">
    <reaction evidence="7">
        <text>Endohydrolysis of (1-&gt;4)-beta-D-xylosidic linkages in xylans.</text>
        <dbReference type="EC" id="3.2.1.8"/>
    </reaction>
</comment>
<dbReference type="InterPro" id="IPR017853">
    <property type="entry name" value="GH"/>
</dbReference>
<gene>
    <name evidence="10" type="ORF">DXC51_08225</name>
</gene>
<dbReference type="InterPro" id="IPR031158">
    <property type="entry name" value="GH10_AS"/>
</dbReference>
<dbReference type="PRINTS" id="PR00134">
    <property type="entry name" value="GLHYDRLASE10"/>
</dbReference>
<keyword evidence="11" id="KW-1185">Reference proteome</keyword>
<keyword evidence="4 7" id="KW-0326">Glycosidase</keyword>
<dbReference type="Gene3D" id="2.160.20.10">
    <property type="entry name" value="Single-stranded right-handed beta-helix, Pectin lyase-like"/>
    <property type="match status" value="2"/>
</dbReference>
<evidence type="ECO:0000256" key="3">
    <source>
        <dbReference type="ARBA" id="ARBA00023277"/>
    </source>
</evidence>
<dbReference type="InterPro" id="IPR001000">
    <property type="entry name" value="GH10_dom"/>
</dbReference>
<evidence type="ECO:0000259" key="9">
    <source>
        <dbReference type="PROSITE" id="PS51760"/>
    </source>
</evidence>
<dbReference type="InterPro" id="IPR011050">
    <property type="entry name" value="Pectin_lyase_fold/virulence"/>
</dbReference>
<dbReference type="Proteomes" id="UP000260812">
    <property type="component" value="Unassembled WGS sequence"/>
</dbReference>
<protein>
    <recommendedName>
        <fullName evidence="7">Beta-xylanase</fullName>
        <ecNumber evidence="7">3.2.1.8</ecNumber>
    </recommendedName>
</protein>
<dbReference type="SMART" id="SM00710">
    <property type="entry name" value="PbH1"/>
    <property type="match status" value="5"/>
</dbReference>
<dbReference type="PROSITE" id="PS00591">
    <property type="entry name" value="GH10_1"/>
    <property type="match status" value="1"/>
</dbReference>
<accession>A0A3E3I7Z1</accession>
<evidence type="ECO:0000256" key="8">
    <source>
        <dbReference type="SAM" id="MobiDB-lite"/>
    </source>
</evidence>
<evidence type="ECO:0000256" key="2">
    <source>
        <dbReference type="ARBA" id="ARBA00022801"/>
    </source>
</evidence>
<dbReference type="InterPro" id="IPR006626">
    <property type="entry name" value="PbH1"/>
</dbReference>
<dbReference type="EMBL" id="QVLV01000004">
    <property type="protein sequence ID" value="RGE62568.1"/>
    <property type="molecule type" value="Genomic_DNA"/>
</dbReference>
<evidence type="ECO:0000256" key="7">
    <source>
        <dbReference type="RuleBase" id="RU361174"/>
    </source>
</evidence>
<comment type="similarity">
    <text evidence="1 7">Belongs to the glycosyl hydrolase 10 (cellulase F) family.</text>
</comment>